<dbReference type="EMBL" id="HBGY01023674">
    <property type="protein sequence ID" value="CAD9595453.1"/>
    <property type="molecule type" value="Transcribed_RNA"/>
</dbReference>
<accession>A0A6U2QRY6</accession>
<name>A0A6U2QRY6_9STRA</name>
<evidence type="ECO:0000313" key="1">
    <source>
        <dbReference type="EMBL" id="CAD9595453.1"/>
    </source>
</evidence>
<dbReference type="AlphaFoldDB" id="A0A6U2QRY6"/>
<protein>
    <submittedName>
        <fullName evidence="1">Uncharacterized protein</fullName>
    </submittedName>
</protein>
<gene>
    <name evidence="1" type="ORF">LDAN0321_LOCUS14842</name>
    <name evidence="2" type="ORF">LDAN0321_LOCUS14843</name>
</gene>
<dbReference type="EMBL" id="HBGY01023675">
    <property type="protein sequence ID" value="CAD9595458.1"/>
    <property type="molecule type" value="Transcribed_RNA"/>
</dbReference>
<sequence>MQEVPVSDQIKDRTIVFSIVSGICLCLKWGTIKDDDSSTFEEQLVQRFIHEARLNGDAAHTSRALALQGVLLGRLGRYADAIQSHTELELVYDATKHSANISKSYGSDRAAQNWGLCAQWCDVQNDKEGAFKRIDFLVEHILPSQEERNIHNMFMILFPVIWVMKNHGKALQAKELFEGYIVKRFMEFYGKDGRFCFLRFFDIVLVLLELTIRDAGERNGDQTYEEMTDWVLEQEFAMFNDRAERLINLGRDGRSLVAEICLRLVRRPELSRSKRAELMEKGLNFARESWRYLNAEQEARRCVDYALRQVGPILEMLLWEEKNLSSSEIGTSDGTLQDVVVGVCS</sequence>
<organism evidence="1">
    <name type="scientific">Leptocylindrus danicus</name>
    <dbReference type="NCBI Taxonomy" id="163516"/>
    <lineage>
        <taxon>Eukaryota</taxon>
        <taxon>Sar</taxon>
        <taxon>Stramenopiles</taxon>
        <taxon>Ochrophyta</taxon>
        <taxon>Bacillariophyta</taxon>
        <taxon>Coscinodiscophyceae</taxon>
        <taxon>Chaetocerotophycidae</taxon>
        <taxon>Leptocylindrales</taxon>
        <taxon>Leptocylindraceae</taxon>
        <taxon>Leptocylindrus</taxon>
    </lineage>
</organism>
<proteinExistence type="predicted"/>
<reference evidence="1" key="1">
    <citation type="submission" date="2021-01" db="EMBL/GenBank/DDBJ databases">
        <authorList>
            <person name="Corre E."/>
            <person name="Pelletier E."/>
            <person name="Niang G."/>
            <person name="Scheremetjew M."/>
            <person name="Finn R."/>
            <person name="Kale V."/>
            <person name="Holt S."/>
            <person name="Cochrane G."/>
            <person name="Meng A."/>
            <person name="Brown T."/>
            <person name="Cohen L."/>
        </authorList>
    </citation>
    <scope>NUCLEOTIDE SEQUENCE</scope>
    <source>
        <strain evidence="1">B650</strain>
    </source>
</reference>
<evidence type="ECO:0000313" key="2">
    <source>
        <dbReference type="EMBL" id="CAD9595458.1"/>
    </source>
</evidence>